<dbReference type="RefSeq" id="WP_040115867.1">
    <property type="nucleotide sequence ID" value="NZ_CP006880.1"/>
</dbReference>
<organism evidence="6 7">
    <name type="scientific">Rhizobium gallicum bv. gallicum R602sp</name>
    <dbReference type="NCBI Taxonomy" id="1041138"/>
    <lineage>
        <taxon>Bacteria</taxon>
        <taxon>Pseudomonadati</taxon>
        <taxon>Pseudomonadota</taxon>
        <taxon>Alphaproteobacteria</taxon>
        <taxon>Hyphomicrobiales</taxon>
        <taxon>Rhizobiaceae</taxon>
        <taxon>Rhizobium/Agrobacterium group</taxon>
        <taxon>Rhizobium</taxon>
    </lineage>
</organism>
<dbReference type="PANTHER" id="PTHR12128">
    <property type="entry name" value="DIHYDRODIPICOLINATE SYNTHASE"/>
    <property type="match status" value="1"/>
</dbReference>
<evidence type="ECO:0000256" key="2">
    <source>
        <dbReference type="ARBA" id="ARBA00023239"/>
    </source>
</evidence>
<keyword evidence="6" id="KW-0614">Plasmid</keyword>
<gene>
    <name evidence="6" type="primary">dapA-2</name>
    <name evidence="6" type="ORF">RGR602_PC01687</name>
</gene>
<dbReference type="SMART" id="SM01130">
    <property type="entry name" value="DHDPS"/>
    <property type="match status" value="1"/>
</dbReference>
<dbReference type="KEGG" id="rga:RGR602_PC01687"/>
<name>A0A0B4XF43_9HYPH</name>
<evidence type="ECO:0000256" key="1">
    <source>
        <dbReference type="ARBA" id="ARBA00007592"/>
    </source>
</evidence>
<evidence type="ECO:0000313" key="6">
    <source>
        <dbReference type="EMBL" id="AJD45711.1"/>
    </source>
</evidence>
<feature type="binding site" evidence="5">
    <location>
        <position position="47"/>
    </location>
    <ligand>
        <name>pyruvate</name>
        <dbReference type="ChEBI" id="CHEBI:15361"/>
    </ligand>
</feature>
<dbReference type="GO" id="GO:0005829">
    <property type="term" value="C:cytosol"/>
    <property type="evidence" value="ECO:0007669"/>
    <property type="project" value="TreeGrafter"/>
</dbReference>
<geneLocation type="plasmid" evidence="6 7">
    <name>pRgalR602c</name>
</geneLocation>
<accession>A0A0B4XF43</accession>
<dbReference type="AlphaFoldDB" id="A0A0B4XF43"/>
<dbReference type="EC" id="4.3.3.7" evidence="6"/>
<dbReference type="SUPFAM" id="SSF51569">
    <property type="entry name" value="Aldolase"/>
    <property type="match status" value="1"/>
</dbReference>
<dbReference type="Proteomes" id="UP000031368">
    <property type="component" value="Plasmid pRgalR602c"/>
</dbReference>
<evidence type="ECO:0000313" key="7">
    <source>
        <dbReference type="Proteomes" id="UP000031368"/>
    </source>
</evidence>
<keyword evidence="2 3" id="KW-0456">Lyase</keyword>
<feature type="active site" description="Schiff-base intermediate with substrate" evidence="4">
    <location>
        <position position="163"/>
    </location>
</feature>
<comment type="similarity">
    <text evidence="1 3">Belongs to the DapA family.</text>
</comment>
<protein>
    <submittedName>
        <fullName evidence="6">Dihydrodipicolinate synthase 2</fullName>
        <ecNumber evidence="6">4.3.3.7</ecNumber>
    </submittedName>
</protein>
<dbReference type="EMBL" id="CP006880">
    <property type="protein sequence ID" value="AJD45711.1"/>
    <property type="molecule type" value="Genomic_DNA"/>
</dbReference>
<dbReference type="PANTHER" id="PTHR12128:SF66">
    <property type="entry name" value="4-HYDROXY-2-OXOGLUTARATE ALDOLASE, MITOCHONDRIAL"/>
    <property type="match status" value="1"/>
</dbReference>
<dbReference type="InterPro" id="IPR002220">
    <property type="entry name" value="DapA-like"/>
</dbReference>
<keyword evidence="7" id="KW-1185">Reference proteome</keyword>
<dbReference type="Pfam" id="PF00701">
    <property type="entry name" value="DHDPS"/>
    <property type="match status" value="1"/>
</dbReference>
<dbReference type="Gene3D" id="3.20.20.70">
    <property type="entry name" value="Aldolase class I"/>
    <property type="match status" value="1"/>
</dbReference>
<dbReference type="PIRSF" id="PIRSF001365">
    <property type="entry name" value="DHDPS"/>
    <property type="match status" value="1"/>
</dbReference>
<sequence length="296" mass="31611">MKLFTGLSAFSITPTDASGRVDTAALARLLERISAARADSIGLLGSTGGYAFLSRHERQRAVESAMACVGGKIPVIVGVGALRTDEAQAHARDARKAGANGLLLAPMSYTPLTDEEVFQHILAVAEAGELPLCIYNNPSTTRFTFTDDLIVRLASAPNIVAVKMPLPTHGNVKAEITRLRRRTPDGFAIGYSGDWGAADALLAGCDAWYSVIAGLLPSEAVALTRAAQAGDAREVERLDQAFQPLWSLFKEFGSFRVMYAIADALGLCRAAPPRPILPLPPTDMPRVKDALDRILI</sequence>
<dbReference type="CDD" id="cd00408">
    <property type="entry name" value="DHDPS-like"/>
    <property type="match status" value="1"/>
</dbReference>
<evidence type="ECO:0000256" key="5">
    <source>
        <dbReference type="PIRSR" id="PIRSR001365-2"/>
    </source>
</evidence>
<feature type="active site" description="Proton donor/acceptor" evidence="4">
    <location>
        <position position="135"/>
    </location>
</feature>
<dbReference type="InterPro" id="IPR013785">
    <property type="entry name" value="Aldolase_TIM"/>
</dbReference>
<dbReference type="PRINTS" id="PR00146">
    <property type="entry name" value="DHPICSNTHASE"/>
</dbReference>
<dbReference type="GO" id="GO:0008840">
    <property type="term" value="F:4-hydroxy-tetrahydrodipicolinate synthase activity"/>
    <property type="evidence" value="ECO:0007669"/>
    <property type="project" value="UniProtKB-EC"/>
</dbReference>
<evidence type="ECO:0000256" key="4">
    <source>
        <dbReference type="PIRSR" id="PIRSR001365-1"/>
    </source>
</evidence>
<evidence type="ECO:0000256" key="3">
    <source>
        <dbReference type="PIRNR" id="PIRNR001365"/>
    </source>
</evidence>
<proteinExistence type="inferred from homology"/>
<reference evidence="6 7" key="1">
    <citation type="submission" date="2013-11" db="EMBL/GenBank/DDBJ databases">
        <title>Complete genome sequence of Rhizobium gallicum bv. gallicum R602.</title>
        <authorList>
            <person name="Bustos P."/>
            <person name="Santamaria R.I."/>
            <person name="Lozano L."/>
            <person name="Acosta J.L."/>
            <person name="Ormeno-Orrillo E."/>
            <person name="Rogel M.A."/>
            <person name="Romero D."/>
            <person name="Cevallos M.A."/>
            <person name="Martinez-Romero E."/>
            <person name="Gonzalez V."/>
        </authorList>
    </citation>
    <scope>NUCLEOTIDE SEQUENCE [LARGE SCALE GENOMIC DNA]</scope>
    <source>
        <strain evidence="6 7">R602</strain>
        <plasmid evidence="6 7">pRgalR602c</plasmid>
    </source>
</reference>
<dbReference type="HOGENOM" id="CLU_049343_5_0_5"/>